<dbReference type="GO" id="GO:0005524">
    <property type="term" value="F:ATP binding"/>
    <property type="evidence" value="ECO:0007669"/>
    <property type="project" value="UniProtKB-KW"/>
</dbReference>
<reference evidence="22 23" key="1">
    <citation type="journal article" date="2007" name="Nature">
        <title>Evolution of genes and genomes on the Drosophila phylogeny.</title>
        <authorList>
            <consortium name="Drosophila 12 Genomes Consortium"/>
            <person name="Clark A.G."/>
            <person name="Eisen M.B."/>
            <person name="Smith D.R."/>
            <person name="Bergman C.M."/>
            <person name="Oliver B."/>
            <person name="Markow T.A."/>
            <person name="Kaufman T.C."/>
            <person name="Kellis M."/>
            <person name="Gelbart W."/>
            <person name="Iyer V.N."/>
            <person name="Pollard D.A."/>
            <person name="Sackton T.B."/>
            <person name="Larracuente A.M."/>
            <person name="Singh N.D."/>
            <person name="Abad J.P."/>
            <person name="Abt D.N."/>
            <person name="Adryan B."/>
            <person name="Aguade M."/>
            <person name="Akashi H."/>
            <person name="Anderson W.W."/>
            <person name="Aquadro C.F."/>
            <person name="Ardell D.H."/>
            <person name="Arguello R."/>
            <person name="Artieri C.G."/>
            <person name="Barbash D.A."/>
            <person name="Barker D."/>
            <person name="Barsanti P."/>
            <person name="Batterham P."/>
            <person name="Batzoglou S."/>
            <person name="Begun D."/>
            <person name="Bhutkar A."/>
            <person name="Blanco E."/>
            <person name="Bosak S.A."/>
            <person name="Bradley R.K."/>
            <person name="Brand A.D."/>
            <person name="Brent M.R."/>
            <person name="Brooks A.N."/>
            <person name="Brown R.H."/>
            <person name="Butlin R.K."/>
            <person name="Caggese C."/>
            <person name="Calvi B.R."/>
            <person name="Bernardo de Carvalho A."/>
            <person name="Caspi A."/>
            <person name="Castrezana S."/>
            <person name="Celniker S.E."/>
            <person name="Chang J.L."/>
            <person name="Chapple C."/>
            <person name="Chatterji S."/>
            <person name="Chinwalla A."/>
            <person name="Civetta A."/>
            <person name="Clifton S.W."/>
            <person name="Comeron J.M."/>
            <person name="Costello J.C."/>
            <person name="Coyne J.A."/>
            <person name="Daub J."/>
            <person name="David R.G."/>
            <person name="Delcher A.L."/>
            <person name="Delehaunty K."/>
            <person name="Do C.B."/>
            <person name="Ebling H."/>
            <person name="Edwards K."/>
            <person name="Eickbush T."/>
            <person name="Evans J.D."/>
            <person name="Filipski A."/>
            <person name="Findeiss S."/>
            <person name="Freyhult E."/>
            <person name="Fulton L."/>
            <person name="Fulton R."/>
            <person name="Garcia A.C."/>
            <person name="Gardiner A."/>
            <person name="Garfield D.A."/>
            <person name="Garvin B.E."/>
            <person name="Gibson G."/>
            <person name="Gilbert D."/>
            <person name="Gnerre S."/>
            <person name="Godfrey J."/>
            <person name="Good R."/>
            <person name="Gotea V."/>
            <person name="Gravely B."/>
            <person name="Greenberg A.J."/>
            <person name="Griffiths-Jones S."/>
            <person name="Gross S."/>
            <person name="Guigo R."/>
            <person name="Gustafson E.A."/>
            <person name="Haerty W."/>
            <person name="Hahn M.W."/>
            <person name="Halligan D.L."/>
            <person name="Halpern A.L."/>
            <person name="Halter G.M."/>
            <person name="Han M.V."/>
            <person name="Heger A."/>
            <person name="Hillier L."/>
            <person name="Hinrichs A.S."/>
            <person name="Holmes I."/>
            <person name="Hoskins R.A."/>
            <person name="Hubisz M.J."/>
            <person name="Hultmark D."/>
            <person name="Huntley M.A."/>
            <person name="Jaffe D.B."/>
            <person name="Jagadeeshan S."/>
            <person name="Jeck W.R."/>
            <person name="Johnson J."/>
            <person name="Jones C.D."/>
            <person name="Jordan W.C."/>
            <person name="Karpen G.H."/>
            <person name="Kataoka E."/>
            <person name="Keightley P.D."/>
            <person name="Kheradpour P."/>
            <person name="Kirkness E.F."/>
            <person name="Koerich L.B."/>
            <person name="Kristiansen K."/>
            <person name="Kudrna D."/>
            <person name="Kulathinal R.J."/>
            <person name="Kumar S."/>
            <person name="Kwok R."/>
            <person name="Lander E."/>
            <person name="Langley C.H."/>
            <person name="Lapoint R."/>
            <person name="Lazzaro B.P."/>
            <person name="Lee S.J."/>
            <person name="Levesque L."/>
            <person name="Li R."/>
            <person name="Lin C.F."/>
            <person name="Lin M.F."/>
            <person name="Lindblad-Toh K."/>
            <person name="Llopart A."/>
            <person name="Long M."/>
            <person name="Low L."/>
            <person name="Lozovsky E."/>
            <person name="Lu J."/>
            <person name="Luo M."/>
            <person name="Machado C.A."/>
            <person name="Makalowski W."/>
            <person name="Marzo M."/>
            <person name="Matsuda M."/>
            <person name="Matzkin L."/>
            <person name="McAllister B."/>
            <person name="McBride C.S."/>
            <person name="McKernan B."/>
            <person name="McKernan K."/>
            <person name="Mendez-Lago M."/>
            <person name="Minx P."/>
            <person name="Mollenhauer M.U."/>
            <person name="Montooth K."/>
            <person name="Mount S.M."/>
            <person name="Mu X."/>
            <person name="Myers E."/>
            <person name="Negre B."/>
            <person name="Newfeld S."/>
            <person name="Nielsen R."/>
            <person name="Noor M.A."/>
            <person name="O'Grady P."/>
            <person name="Pachter L."/>
            <person name="Papaceit M."/>
            <person name="Parisi M.J."/>
            <person name="Parisi M."/>
            <person name="Parts L."/>
            <person name="Pedersen J.S."/>
            <person name="Pesole G."/>
            <person name="Phillippy A.M."/>
            <person name="Ponting C.P."/>
            <person name="Pop M."/>
            <person name="Porcelli D."/>
            <person name="Powell J.R."/>
            <person name="Prohaska S."/>
            <person name="Pruitt K."/>
            <person name="Puig M."/>
            <person name="Quesneville H."/>
            <person name="Ram K.R."/>
            <person name="Rand D."/>
            <person name="Rasmussen M.D."/>
            <person name="Reed L.K."/>
            <person name="Reenan R."/>
            <person name="Reily A."/>
            <person name="Remington K.A."/>
            <person name="Rieger T.T."/>
            <person name="Ritchie M.G."/>
            <person name="Robin C."/>
            <person name="Rogers Y.H."/>
            <person name="Rohde C."/>
            <person name="Rozas J."/>
            <person name="Rubenfield M.J."/>
            <person name="Ruiz A."/>
            <person name="Russo S."/>
            <person name="Salzberg S.L."/>
            <person name="Sanchez-Gracia A."/>
            <person name="Saranga D.J."/>
            <person name="Sato H."/>
            <person name="Schaeffer S.W."/>
            <person name="Schatz M.C."/>
            <person name="Schlenke T."/>
            <person name="Schwartz R."/>
            <person name="Segarra C."/>
            <person name="Singh R.S."/>
            <person name="Sirot L."/>
            <person name="Sirota M."/>
            <person name="Sisneros N.B."/>
            <person name="Smith C.D."/>
            <person name="Smith T.F."/>
            <person name="Spieth J."/>
            <person name="Stage D.E."/>
            <person name="Stark A."/>
            <person name="Stephan W."/>
            <person name="Strausberg R.L."/>
            <person name="Strempel S."/>
            <person name="Sturgill D."/>
            <person name="Sutton G."/>
            <person name="Sutton G.G."/>
            <person name="Tao W."/>
            <person name="Teichmann S."/>
            <person name="Tobari Y.N."/>
            <person name="Tomimura Y."/>
            <person name="Tsolas J.M."/>
            <person name="Valente V.L."/>
            <person name="Venter E."/>
            <person name="Venter J.C."/>
            <person name="Vicario S."/>
            <person name="Vieira F.G."/>
            <person name="Vilella A.J."/>
            <person name="Villasante A."/>
            <person name="Walenz B."/>
            <person name="Wang J."/>
            <person name="Wasserman M."/>
            <person name="Watts T."/>
            <person name="Wilson D."/>
            <person name="Wilson R.K."/>
            <person name="Wing R.A."/>
            <person name="Wolfner M.F."/>
            <person name="Wong A."/>
            <person name="Wong G.K."/>
            <person name="Wu C.I."/>
            <person name="Wu G."/>
            <person name="Yamamoto D."/>
            <person name="Yang H.P."/>
            <person name="Yang S.P."/>
            <person name="Yorke J.A."/>
            <person name="Yoshida K."/>
            <person name="Zdobnov E."/>
            <person name="Zhang P."/>
            <person name="Zhang Y."/>
            <person name="Zimin A.V."/>
            <person name="Baldwin J."/>
            <person name="Abdouelleil A."/>
            <person name="Abdulkadir J."/>
            <person name="Abebe A."/>
            <person name="Abera B."/>
            <person name="Abreu J."/>
            <person name="Acer S.C."/>
            <person name="Aftuck L."/>
            <person name="Alexander A."/>
            <person name="An P."/>
            <person name="Anderson E."/>
            <person name="Anderson S."/>
            <person name="Arachi H."/>
            <person name="Azer M."/>
            <person name="Bachantsang P."/>
            <person name="Barry A."/>
            <person name="Bayul T."/>
            <person name="Berlin A."/>
            <person name="Bessette D."/>
            <person name="Bloom T."/>
            <person name="Blye J."/>
            <person name="Boguslavskiy L."/>
            <person name="Bonnet C."/>
            <person name="Boukhgalter B."/>
            <person name="Bourzgui I."/>
            <person name="Brown A."/>
            <person name="Cahill P."/>
            <person name="Channer S."/>
            <person name="Cheshatsang Y."/>
            <person name="Chuda L."/>
            <person name="Citroen M."/>
            <person name="Collymore A."/>
            <person name="Cooke P."/>
            <person name="Costello M."/>
            <person name="D'Aco K."/>
            <person name="Daza R."/>
            <person name="De Haan G."/>
            <person name="DeGray S."/>
            <person name="DeMaso C."/>
            <person name="Dhargay N."/>
            <person name="Dooley K."/>
            <person name="Dooley E."/>
            <person name="Doricent M."/>
            <person name="Dorje P."/>
            <person name="Dorjee K."/>
            <person name="Dupes A."/>
            <person name="Elong R."/>
            <person name="Falk J."/>
            <person name="Farina A."/>
            <person name="Faro S."/>
            <person name="Ferguson D."/>
            <person name="Fisher S."/>
            <person name="Foley C.D."/>
            <person name="Franke A."/>
            <person name="Friedrich D."/>
            <person name="Gadbois L."/>
            <person name="Gearin G."/>
            <person name="Gearin C.R."/>
            <person name="Giannoukos G."/>
            <person name="Goode T."/>
            <person name="Graham J."/>
            <person name="Grandbois E."/>
            <person name="Grewal S."/>
            <person name="Gyaltsen K."/>
            <person name="Hafez N."/>
            <person name="Hagos B."/>
            <person name="Hall J."/>
            <person name="Henson C."/>
            <person name="Hollinger A."/>
            <person name="Honan T."/>
            <person name="Huard M.D."/>
            <person name="Hughes L."/>
            <person name="Hurhula B."/>
            <person name="Husby M.E."/>
            <person name="Kamat A."/>
            <person name="Kanga B."/>
            <person name="Kashin S."/>
            <person name="Khazanovich D."/>
            <person name="Kisner P."/>
            <person name="Lance K."/>
            <person name="Lara M."/>
            <person name="Lee W."/>
            <person name="Lennon N."/>
            <person name="Letendre F."/>
            <person name="LeVine R."/>
            <person name="Lipovsky A."/>
            <person name="Liu X."/>
            <person name="Liu J."/>
            <person name="Liu S."/>
            <person name="Lokyitsang T."/>
            <person name="Lokyitsang Y."/>
            <person name="Lubonja R."/>
            <person name="Lui A."/>
            <person name="MacDonald P."/>
            <person name="Magnisalis V."/>
            <person name="Maru K."/>
            <person name="Matthews C."/>
            <person name="McCusker W."/>
            <person name="McDonough S."/>
            <person name="Mehta T."/>
            <person name="Meldrim J."/>
            <person name="Meneus L."/>
            <person name="Mihai O."/>
            <person name="Mihalev A."/>
            <person name="Mihova T."/>
            <person name="Mittelman R."/>
            <person name="Mlenga V."/>
            <person name="Montmayeur A."/>
            <person name="Mulrain L."/>
            <person name="Navidi A."/>
            <person name="Naylor J."/>
            <person name="Negash T."/>
            <person name="Nguyen T."/>
            <person name="Nguyen N."/>
            <person name="Nicol R."/>
            <person name="Norbu C."/>
            <person name="Norbu N."/>
            <person name="Novod N."/>
            <person name="O'Neill B."/>
            <person name="Osman S."/>
            <person name="Markiewicz E."/>
            <person name="Oyono O.L."/>
            <person name="Patti C."/>
            <person name="Phunkhang P."/>
            <person name="Pierre F."/>
            <person name="Priest M."/>
            <person name="Raghuraman S."/>
            <person name="Rege F."/>
            <person name="Reyes R."/>
            <person name="Rise C."/>
            <person name="Rogov P."/>
            <person name="Ross K."/>
            <person name="Ryan E."/>
            <person name="Settipalli S."/>
            <person name="Shea T."/>
            <person name="Sherpa N."/>
            <person name="Shi L."/>
            <person name="Shih D."/>
            <person name="Sparrow T."/>
            <person name="Spaulding J."/>
            <person name="Stalker J."/>
            <person name="Stange-Thomann N."/>
            <person name="Stavropoulos S."/>
            <person name="Stone C."/>
            <person name="Strader C."/>
            <person name="Tesfaye S."/>
            <person name="Thomson T."/>
            <person name="Thoulutsang Y."/>
            <person name="Thoulutsang D."/>
            <person name="Topham K."/>
            <person name="Topping I."/>
            <person name="Tsamla T."/>
            <person name="Vassiliev H."/>
            <person name="Vo A."/>
            <person name="Wangchuk T."/>
            <person name="Wangdi T."/>
            <person name="Weiand M."/>
            <person name="Wilkinson J."/>
            <person name="Wilson A."/>
            <person name="Yadav S."/>
            <person name="Young G."/>
            <person name="Yu Q."/>
            <person name="Zembek L."/>
            <person name="Zhong D."/>
            <person name="Zimmer A."/>
            <person name="Zwirko Z."/>
            <person name="Jaffe D.B."/>
            <person name="Alvarez P."/>
            <person name="Brockman W."/>
            <person name="Butler J."/>
            <person name="Chin C."/>
            <person name="Gnerre S."/>
            <person name="Grabherr M."/>
            <person name="Kleber M."/>
            <person name="Mauceli E."/>
            <person name="MacCallum I."/>
        </authorList>
    </citation>
    <scope>NUCLEOTIDE SEQUENCE [LARGE SCALE GENOMIC DNA]</scope>
    <source>
        <strain evidence="23">Tucson 14024-0371.13</strain>
    </source>
</reference>
<feature type="binding site" evidence="18">
    <location>
        <position position="691"/>
    </location>
    <ligand>
        <name>Zn(2+)</name>
        <dbReference type="ChEBI" id="CHEBI:29105"/>
    </ligand>
</feature>
<dbReference type="Pfam" id="PF13558">
    <property type="entry name" value="SbcC_Walker_B"/>
    <property type="match status" value="1"/>
</dbReference>
<evidence type="ECO:0000256" key="3">
    <source>
        <dbReference type="ARBA" id="ARBA00004286"/>
    </source>
</evidence>
<dbReference type="GO" id="GO:0051880">
    <property type="term" value="F:G-quadruplex DNA binding"/>
    <property type="evidence" value="ECO:0007669"/>
    <property type="project" value="TreeGrafter"/>
</dbReference>
<dbReference type="PANTHER" id="PTHR18867:SF12">
    <property type="entry name" value="DNA REPAIR PROTEIN RAD50"/>
    <property type="match status" value="1"/>
</dbReference>
<evidence type="ECO:0000256" key="8">
    <source>
        <dbReference type="ARBA" id="ARBA00022763"/>
    </source>
</evidence>
<evidence type="ECO:0000256" key="16">
    <source>
        <dbReference type="ARBA" id="ARBA00023254"/>
    </source>
</evidence>
<evidence type="ECO:0000313" key="22">
    <source>
        <dbReference type="EMBL" id="EDV36556.1"/>
    </source>
</evidence>
<feature type="coiled-coil region" evidence="19">
    <location>
        <begin position="911"/>
        <end position="1050"/>
    </location>
</feature>
<protein>
    <recommendedName>
        <fullName evidence="21">Zinc-hook domain-containing protein</fullName>
    </recommendedName>
</protein>
<keyword evidence="15" id="KW-0539">Nucleus</keyword>
<dbReference type="KEGG" id="dan:6494753"/>
<dbReference type="PhylomeDB" id="B3MEF0"/>
<keyword evidence="13 19" id="KW-0175">Coiled coil</keyword>
<dbReference type="FunFam" id="3.40.50.300:FF:003359">
    <property type="entry name" value="Rad50, isoform E"/>
    <property type="match status" value="1"/>
</dbReference>
<dbReference type="GO" id="GO:0043047">
    <property type="term" value="F:single-stranded telomeric DNA binding"/>
    <property type="evidence" value="ECO:0007669"/>
    <property type="project" value="TreeGrafter"/>
</dbReference>
<dbReference type="GO" id="GO:0007004">
    <property type="term" value="P:telomere maintenance via telomerase"/>
    <property type="evidence" value="ECO:0007669"/>
    <property type="project" value="TreeGrafter"/>
</dbReference>
<dbReference type="OMA" id="FSDYYYR"/>
<feature type="coiled-coil region" evidence="19">
    <location>
        <begin position="800"/>
        <end position="851"/>
    </location>
</feature>
<evidence type="ECO:0000256" key="20">
    <source>
        <dbReference type="SAM" id="MobiDB-lite"/>
    </source>
</evidence>
<comment type="catalytic activity">
    <reaction evidence="17">
        <text>ATP + H2O = ADP + phosphate + H(+)</text>
        <dbReference type="Rhea" id="RHEA:13065"/>
        <dbReference type="ChEBI" id="CHEBI:15377"/>
        <dbReference type="ChEBI" id="CHEBI:15378"/>
        <dbReference type="ChEBI" id="CHEBI:30616"/>
        <dbReference type="ChEBI" id="CHEBI:43474"/>
        <dbReference type="ChEBI" id="CHEBI:456216"/>
    </reaction>
</comment>
<feature type="coiled-coil region" evidence="19">
    <location>
        <begin position="307"/>
        <end position="341"/>
    </location>
</feature>
<dbReference type="InterPro" id="IPR038729">
    <property type="entry name" value="Rad50/SbcC_AAA"/>
</dbReference>
<dbReference type="GO" id="GO:0003691">
    <property type="term" value="F:double-stranded telomeric DNA binding"/>
    <property type="evidence" value="ECO:0007669"/>
    <property type="project" value="TreeGrafter"/>
</dbReference>
<evidence type="ECO:0000256" key="17">
    <source>
        <dbReference type="ARBA" id="ARBA00049360"/>
    </source>
</evidence>
<evidence type="ECO:0000256" key="6">
    <source>
        <dbReference type="ARBA" id="ARBA00022723"/>
    </source>
</evidence>
<feature type="domain" description="Zinc-hook" evidence="21">
    <location>
        <begin position="644"/>
        <end position="740"/>
    </location>
</feature>
<evidence type="ECO:0000256" key="11">
    <source>
        <dbReference type="ARBA" id="ARBA00022840"/>
    </source>
</evidence>
<name>B3MEF0_DROAN</name>
<dbReference type="GO" id="GO:0006302">
    <property type="term" value="P:double-strand break repair"/>
    <property type="evidence" value="ECO:0007669"/>
    <property type="project" value="EnsemblMetazoa"/>
</dbReference>
<feature type="compositionally biased region" description="Basic and acidic residues" evidence="20">
    <location>
        <begin position="453"/>
        <end position="466"/>
    </location>
</feature>
<feature type="binding site" evidence="18">
    <location>
        <position position="688"/>
    </location>
    <ligand>
        <name>Zn(2+)</name>
        <dbReference type="ChEBI" id="CHEBI:29105"/>
    </ligand>
</feature>
<evidence type="ECO:0000313" key="23">
    <source>
        <dbReference type="Proteomes" id="UP000007801"/>
    </source>
</evidence>
<dbReference type="PROSITE" id="PS51131">
    <property type="entry name" value="ZN_HOOK"/>
    <property type="match status" value="1"/>
</dbReference>
<evidence type="ECO:0000259" key="21">
    <source>
        <dbReference type="PROSITE" id="PS51131"/>
    </source>
</evidence>
<feature type="coiled-coil region" evidence="19">
    <location>
        <begin position="195"/>
        <end position="253"/>
    </location>
</feature>
<evidence type="ECO:0000256" key="5">
    <source>
        <dbReference type="ARBA" id="ARBA00022454"/>
    </source>
</evidence>
<keyword evidence="5" id="KW-0158">Chromosome</keyword>
<evidence type="ECO:0000256" key="12">
    <source>
        <dbReference type="ARBA" id="ARBA00022842"/>
    </source>
</evidence>
<dbReference type="STRING" id="7217.B3MEF0"/>
<evidence type="ECO:0000256" key="13">
    <source>
        <dbReference type="ARBA" id="ARBA00023054"/>
    </source>
</evidence>
<keyword evidence="14" id="KW-0234">DNA repair</keyword>
<dbReference type="Pfam" id="PF13476">
    <property type="entry name" value="AAA_23"/>
    <property type="match status" value="1"/>
</dbReference>
<keyword evidence="10 18" id="KW-0862">Zinc</keyword>
<dbReference type="GO" id="GO:0046872">
    <property type="term" value="F:metal ion binding"/>
    <property type="evidence" value="ECO:0007669"/>
    <property type="project" value="UniProtKB-UniRule"/>
</dbReference>
<dbReference type="SUPFAM" id="SSF75712">
    <property type="entry name" value="Rad50 coiled-coil Zn hook"/>
    <property type="match status" value="1"/>
</dbReference>
<dbReference type="Gene3D" id="3.40.50.300">
    <property type="entry name" value="P-loop containing nucleotide triphosphate hydrolases"/>
    <property type="match status" value="2"/>
</dbReference>
<dbReference type="EMBL" id="CH902619">
    <property type="protein sequence ID" value="EDV36556.1"/>
    <property type="molecule type" value="Genomic_DNA"/>
</dbReference>
<evidence type="ECO:0000256" key="1">
    <source>
        <dbReference type="ARBA" id="ARBA00001947"/>
    </source>
</evidence>
<comment type="similarity">
    <text evidence="4">Belongs to the SMC family. RAD50 subfamily.</text>
</comment>
<keyword evidence="11" id="KW-0067">ATP-binding</keyword>
<dbReference type="PANTHER" id="PTHR18867">
    <property type="entry name" value="RAD50"/>
    <property type="match status" value="1"/>
</dbReference>
<keyword evidence="23" id="KW-1185">Reference proteome</keyword>
<dbReference type="FunCoup" id="B3MEF0">
    <property type="interactions" value="2262"/>
</dbReference>
<dbReference type="InterPro" id="IPR013134">
    <property type="entry name" value="Zn_hook_RAD50"/>
</dbReference>
<comment type="cofactor">
    <cofactor evidence="1">
        <name>Zn(2+)</name>
        <dbReference type="ChEBI" id="CHEBI:29105"/>
    </cofactor>
</comment>
<evidence type="ECO:0000256" key="2">
    <source>
        <dbReference type="ARBA" id="ARBA00004123"/>
    </source>
</evidence>
<dbReference type="HOGENOM" id="CLU_006184_0_0_1"/>
<evidence type="ECO:0000256" key="9">
    <source>
        <dbReference type="ARBA" id="ARBA00022801"/>
    </source>
</evidence>
<dbReference type="CTD" id="10111"/>
<evidence type="ECO:0000256" key="15">
    <source>
        <dbReference type="ARBA" id="ARBA00023242"/>
    </source>
</evidence>
<dbReference type="GO" id="GO:0030870">
    <property type="term" value="C:Mre11 complex"/>
    <property type="evidence" value="ECO:0007669"/>
    <property type="project" value="EnsemblMetazoa"/>
</dbReference>
<dbReference type="InterPro" id="IPR004584">
    <property type="entry name" value="Rad50_eukaryotes"/>
</dbReference>
<sequence length="1308" mass="150715">MSSIEKLSIQGVRSFGSNAEDMQSITFSSPVTLILGENGCGKTTIIECLKYALTGESPPGSEKGKNFVHDPKIFGNNESLAQIKMKVRDKRGAEVSICRTMKVTRQRGLMTFKTMDSTLNFLTDGGQPKRDQDSLSGRVNDIDQAISDFMGVSKAIINNVLFCHQEDSSWPLDEPKKLKEKFDAIFGISEYDKALDKIIKMRKEATEDLRLMEANIKHVEYLKKEMEAKTLSLQKAQEKCNSVKSQCNDCEEEMKPIEARLTEIRNIESEVGKYQAQKVEMDTKHKNCKEQIATISRKIKTLFEGSLVELEMEIVNFDQRMSEMQRQCTEAEEELSQLKKSSGIVKDRLATHDKKQVLAKQQHQSEQACKAQLLRRVKEFCRELQIPIEENSIGQPEKLEEVLQDIEAVIMSKHCEIAEIGDQNDKADQKRQAKIDELRIDLTKSEQSVAAQEKQREQSKRESETLEVDIQRIEASMHELKQLEKKIADANELYENTTKNYDQQAMRDVIAAKKSFIAEKQAEFKKLDEQLTFLGSMAKLVAEIGLKQKELEKKTQEVHRVRSRHSDNFGKFFKEKISGNYRRSMQGAYDKLNREIKDLNEKANAQKFKEQSYEIKRKNLIGDIGRMEKELKESEELIFQKCRSTPYDELLDRSKVAITKLQFDHGALKSAEALYKKYIQKIEEEPCCPLCHHNMSGDEACDLTTELTDEIQKLPENIIRAEKALKTETLKYENLLQLKPNIIKVKDLKEALPKKKEELKQVEELLGETVSEYETILALIGEPTHNMELANSMMGDMTLLDEALKESARLEKDLELQKAKLPPSYDSSVSMDALQAEKSQVSKDLEAERKDLETHQTTFQQHLDALNRVREIKNGLKDRQIKLQEGLQSLPQLKERYEKLTTFLTTVTTEINELRSKIQPLKQDLRAAISEKERLKESERTKLAQLNSKYNSYKSTDQDIQRLNNEAQNYAKLDLKSEISKLEEVIKASNEQIRKLELQIDSKTGQVESIKTECRNQQNVERDLKDNRELKQLQEKESKLSESCVALSKQLGNLDFRSVTKEKLELTKRRDASTVRKGELLGQLGEINCQVKRLEQEIDEPKLKESFKNFQKANYELVVMRRCIDDLGQYRMALEWALIQFHAEKMENINRLIREYWRMIYRGNDIDYIQVKTDDISANANADRRKTYNYRVVQSKNNTEIEMRGRCSAGQRVLASLIIRMALAETFSSNCGVLALDEPTTNLDRINITSLCDALNCIVEERQSQSNFMLIIITHDENFISSLGKINSYHRVFRNDECKSVIRKVQVG</sequence>
<evidence type="ECO:0000256" key="14">
    <source>
        <dbReference type="ARBA" id="ARBA00023204"/>
    </source>
</evidence>
<keyword evidence="8" id="KW-0227">DNA damage</keyword>
<keyword evidence="16" id="KW-0469">Meiosis</keyword>
<comment type="subcellular location">
    <subcellularLocation>
        <location evidence="3">Chromosome</location>
    </subcellularLocation>
    <subcellularLocation>
        <location evidence="2">Nucleus</location>
    </subcellularLocation>
</comment>
<organism evidence="22 23">
    <name type="scientific">Drosophila ananassae</name>
    <name type="common">Fruit fly</name>
    <dbReference type="NCBI Taxonomy" id="7217"/>
    <lineage>
        <taxon>Eukaryota</taxon>
        <taxon>Metazoa</taxon>
        <taxon>Ecdysozoa</taxon>
        <taxon>Arthropoda</taxon>
        <taxon>Hexapoda</taxon>
        <taxon>Insecta</taxon>
        <taxon>Pterygota</taxon>
        <taxon>Neoptera</taxon>
        <taxon>Endopterygota</taxon>
        <taxon>Diptera</taxon>
        <taxon>Brachycera</taxon>
        <taxon>Muscomorpha</taxon>
        <taxon>Ephydroidea</taxon>
        <taxon>Drosophilidae</taxon>
        <taxon>Drosophila</taxon>
        <taxon>Sophophora</taxon>
    </lineage>
</organism>
<keyword evidence="12" id="KW-0460">Magnesium</keyword>
<keyword evidence="9 22" id="KW-0378">Hydrolase</keyword>
<dbReference type="eggNOG" id="KOG0962">
    <property type="taxonomic scope" value="Eukaryota"/>
</dbReference>
<feature type="coiled-coil region" evidence="19">
    <location>
        <begin position="582"/>
        <end position="637"/>
    </location>
</feature>
<evidence type="ECO:0000256" key="4">
    <source>
        <dbReference type="ARBA" id="ARBA00009439"/>
    </source>
</evidence>
<dbReference type="OrthoDB" id="18797at2759"/>
<dbReference type="InParanoid" id="B3MEF0"/>
<keyword evidence="7" id="KW-0547">Nucleotide-binding</keyword>
<dbReference type="NCBIfam" id="TIGR00606">
    <property type="entry name" value="rad50"/>
    <property type="match status" value="1"/>
</dbReference>
<dbReference type="GO" id="GO:0008104">
    <property type="term" value="P:intracellular protein localization"/>
    <property type="evidence" value="ECO:0007669"/>
    <property type="project" value="EnsemblMetazoa"/>
</dbReference>
<accession>B3MEF0</accession>
<dbReference type="GO" id="GO:0016887">
    <property type="term" value="F:ATP hydrolysis activity"/>
    <property type="evidence" value="ECO:0007669"/>
    <property type="project" value="InterPro"/>
</dbReference>
<dbReference type="GO" id="GO:0000722">
    <property type="term" value="P:telomere maintenance via recombination"/>
    <property type="evidence" value="ECO:0007669"/>
    <property type="project" value="EnsemblMetazoa"/>
</dbReference>
<evidence type="ECO:0000256" key="10">
    <source>
        <dbReference type="ARBA" id="ARBA00022833"/>
    </source>
</evidence>
<dbReference type="SMR" id="B3MEF0"/>
<evidence type="ECO:0000256" key="18">
    <source>
        <dbReference type="PROSITE-ProRule" id="PRU00471"/>
    </source>
</evidence>
<dbReference type="GO" id="GO:0000794">
    <property type="term" value="C:condensed nuclear chromosome"/>
    <property type="evidence" value="ECO:0007669"/>
    <property type="project" value="TreeGrafter"/>
</dbReference>
<gene>
    <name evidence="22" type="primary">Dana\GF11892</name>
    <name evidence="22" type="synonym">dana_GLEANR_11910</name>
    <name evidence="22" type="ORF">GF11892</name>
</gene>
<dbReference type="Proteomes" id="UP000007801">
    <property type="component" value="Unassembled WGS sequence"/>
</dbReference>
<dbReference type="SUPFAM" id="SSF52540">
    <property type="entry name" value="P-loop containing nucleoside triphosphate hydrolases"/>
    <property type="match status" value="2"/>
</dbReference>
<keyword evidence="6 18" id="KW-0479">Metal-binding</keyword>
<feature type="region of interest" description="Disordered" evidence="20">
    <location>
        <begin position="446"/>
        <end position="466"/>
    </location>
</feature>
<dbReference type="GO" id="GO:0070192">
    <property type="term" value="P:chromosome organization involved in meiotic cell cycle"/>
    <property type="evidence" value="ECO:0007669"/>
    <property type="project" value="TreeGrafter"/>
</dbReference>
<evidence type="ECO:0000256" key="19">
    <source>
        <dbReference type="SAM" id="Coils"/>
    </source>
</evidence>
<dbReference type="InterPro" id="IPR027417">
    <property type="entry name" value="P-loop_NTPase"/>
</dbReference>
<dbReference type="GeneID" id="6494753"/>
<dbReference type="Pfam" id="PF04423">
    <property type="entry name" value="Rad50_zn_hook"/>
    <property type="match status" value="1"/>
</dbReference>
<proteinExistence type="inferred from homology"/>
<evidence type="ECO:0000256" key="7">
    <source>
        <dbReference type="ARBA" id="ARBA00022741"/>
    </source>
</evidence>